<evidence type="ECO:0000259" key="6">
    <source>
        <dbReference type="PROSITE" id="PS50949"/>
    </source>
</evidence>
<keyword evidence="3" id="KW-0805">Transcription regulation</keyword>
<keyword evidence="4" id="KW-0238">DNA-binding</keyword>
<dbReference type="PANTHER" id="PTHR46577">
    <property type="entry name" value="HTH-TYPE TRANSCRIPTIONAL REGULATORY PROTEIN GABR"/>
    <property type="match status" value="1"/>
</dbReference>
<dbReference type="Gene3D" id="1.10.10.10">
    <property type="entry name" value="Winged helix-like DNA-binding domain superfamily/Winged helix DNA-binding domain"/>
    <property type="match status" value="1"/>
</dbReference>
<keyword evidence="2" id="KW-0663">Pyridoxal phosphate</keyword>
<organism evidence="7">
    <name type="scientific">uncultured Thermomicrobiales bacterium</name>
    <dbReference type="NCBI Taxonomy" id="1645740"/>
    <lineage>
        <taxon>Bacteria</taxon>
        <taxon>Pseudomonadati</taxon>
        <taxon>Thermomicrobiota</taxon>
        <taxon>Thermomicrobia</taxon>
        <taxon>Thermomicrobiales</taxon>
        <taxon>environmental samples</taxon>
    </lineage>
</organism>
<comment type="similarity">
    <text evidence="1">In the C-terminal section; belongs to the class-I pyridoxal-phosphate-dependent aminotransferase family.</text>
</comment>
<dbReference type="InterPro" id="IPR036390">
    <property type="entry name" value="WH_DNA-bd_sf"/>
</dbReference>
<reference evidence="7" key="1">
    <citation type="submission" date="2020-02" db="EMBL/GenBank/DDBJ databases">
        <authorList>
            <person name="Meier V. D."/>
        </authorList>
    </citation>
    <scope>NUCLEOTIDE SEQUENCE</scope>
    <source>
        <strain evidence="7">AVDCRST_MAG49</strain>
    </source>
</reference>
<keyword evidence="7" id="KW-0808">Transferase</keyword>
<evidence type="ECO:0000256" key="1">
    <source>
        <dbReference type="ARBA" id="ARBA00005384"/>
    </source>
</evidence>
<dbReference type="InterPro" id="IPR036388">
    <property type="entry name" value="WH-like_DNA-bd_sf"/>
</dbReference>
<dbReference type="Gene3D" id="3.40.640.10">
    <property type="entry name" value="Type I PLP-dependent aspartate aminotransferase-like (Major domain)"/>
    <property type="match status" value="1"/>
</dbReference>
<dbReference type="InterPro" id="IPR015424">
    <property type="entry name" value="PyrdxlP-dep_Trfase"/>
</dbReference>
<dbReference type="GO" id="GO:0003677">
    <property type="term" value="F:DNA binding"/>
    <property type="evidence" value="ECO:0007669"/>
    <property type="project" value="UniProtKB-KW"/>
</dbReference>
<accession>A0A6J4U486</accession>
<keyword evidence="7" id="KW-0032">Aminotransferase</keyword>
<proteinExistence type="inferred from homology"/>
<dbReference type="GO" id="GO:0003700">
    <property type="term" value="F:DNA-binding transcription factor activity"/>
    <property type="evidence" value="ECO:0007669"/>
    <property type="project" value="InterPro"/>
</dbReference>
<feature type="domain" description="HTH gntR-type" evidence="6">
    <location>
        <begin position="52"/>
        <end position="120"/>
    </location>
</feature>
<dbReference type="Pfam" id="PF00392">
    <property type="entry name" value="GntR"/>
    <property type="match status" value="1"/>
</dbReference>
<dbReference type="InterPro" id="IPR051446">
    <property type="entry name" value="HTH_trans_reg/aminotransferase"/>
</dbReference>
<dbReference type="AlphaFoldDB" id="A0A6J4U486"/>
<keyword evidence="5" id="KW-0804">Transcription</keyword>
<evidence type="ECO:0000256" key="2">
    <source>
        <dbReference type="ARBA" id="ARBA00022898"/>
    </source>
</evidence>
<evidence type="ECO:0000256" key="4">
    <source>
        <dbReference type="ARBA" id="ARBA00023125"/>
    </source>
</evidence>
<dbReference type="GO" id="GO:0030170">
    <property type="term" value="F:pyridoxal phosphate binding"/>
    <property type="evidence" value="ECO:0007669"/>
    <property type="project" value="InterPro"/>
</dbReference>
<dbReference type="SMART" id="SM00345">
    <property type="entry name" value="HTH_GNTR"/>
    <property type="match status" value="1"/>
</dbReference>
<dbReference type="CDD" id="cd00609">
    <property type="entry name" value="AAT_like"/>
    <property type="match status" value="1"/>
</dbReference>
<dbReference type="PRINTS" id="PR00035">
    <property type="entry name" value="HTHGNTR"/>
</dbReference>
<evidence type="ECO:0000256" key="3">
    <source>
        <dbReference type="ARBA" id="ARBA00023015"/>
    </source>
</evidence>
<evidence type="ECO:0000256" key="5">
    <source>
        <dbReference type="ARBA" id="ARBA00023163"/>
    </source>
</evidence>
<protein>
    <submittedName>
        <fullName evidence="7">Transcriptional regulator, GntR family domain / Aspartate aminotransferase</fullName>
        <ecNumber evidence="7">2.6.1.1</ecNumber>
    </submittedName>
</protein>
<dbReference type="Gene3D" id="3.90.1150.10">
    <property type="entry name" value="Aspartate Aminotransferase, domain 1"/>
    <property type="match status" value="1"/>
</dbReference>
<dbReference type="CDD" id="cd07377">
    <property type="entry name" value="WHTH_GntR"/>
    <property type="match status" value="1"/>
</dbReference>
<dbReference type="InterPro" id="IPR015422">
    <property type="entry name" value="PyrdxlP-dep_Trfase_small"/>
</dbReference>
<dbReference type="PROSITE" id="PS50949">
    <property type="entry name" value="HTH_GNTR"/>
    <property type="match status" value="1"/>
</dbReference>
<evidence type="ECO:0000313" key="7">
    <source>
        <dbReference type="EMBL" id="CAA9540541.1"/>
    </source>
</evidence>
<dbReference type="InterPro" id="IPR004839">
    <property type="entry name" value="Aminotransferase_I/II_large"/>
</dbReference>
<dbReference type="Pfam" id="PF00155">
    <property type="entry name" value="Aminotran_1_2"/>
    <property type="match status" value="1"/>
</dbReference>
<dbReference type="GO" id="GO:0004069">
    <property type="term" value="F:L-aspartate:2-oxoglutarate aminotransferase activity"/>
    <property type="evidence" value="ECO:0007669"/>
    <property type="project" value="UniProtKB-EC"/>
</dbReference>
<dbReference type="PANTHER" id="PTHR46577:SF2">
    <property type="entry name" value="TRANSCRIPTIONAL REGULATORY PROTEIN"/>
    <property type="match status" value="1"/>
</dbReference>
<dbReference type="SUPFAM" id="SSF46785">
    <property type="entry name" value="Winged helix' DNA-binding domain"/>
    <property type="match status" value="1"/>
</dbReference>
<dbReference type="SUPFAM" id="SSF53383">
    <property type="entry name" value="PLP-dependent transferases"/>
    <property type="match status" value="1"/>
</dbReference>
<gene>
    <name evidence="7" type="ORF">AVDCRST_MAG49-801</name>
</gene>
<dbReference type="EC" id="2.6.1.1" evidence="7"/>
<sequence length="566" mass="58273">MAVIVAVETPLRRRGRPGAGADGAVTLPAGIRTAAAAPVDGAPVAGSADRPEPRYRRLADALAAAIGRGELPEAARLPSERDLALALGVSRTTAVAAYRELAARGLVRGQVGRGTFVCVGLDRGVADGAASGTGGAPAVSVADAPFAWRGKVALRADPAAGPGLRPLIRAGADAAVVSFAAGAPALDLFPTERFRALTDRILAEEGPAALGLAPIEGVPALRRAIAARAGIDPGRVLVVAGAQQGLDLVARCLVDPGDAVVVDRPGYLGAIHAFRAAGARLVGWDAVRADLDELEDLFLRHRPKLLYTGPTHQNPTGRTLDTVCRRELLALAARYRIPIVEDDPYRELGFPSPRSGGRAGGEGQRVPAVPPTLAALDRDALVIHLGTFAKTLAGGLRLGWVAAAPAIVDHLARLKANTDVSCPGLTQRILATMLVDGGFDAHLVGLRAEHARRHASMVAVLRRHLPPPALTWDPVAGGLYLWARLGDGGDAAALLRLAETRGAGVAFVPGAAFYPDAGVGAGPGRSTLRLCFTAADPPRIDLGVRRLAALLRGHPAPVAAGHVPVA</sequence>
<dbReference type="InterPro" id="IPR000524">
    <property type="entry name" value="Tscrpt_reg_HTH_GntR"/>
</dbReference>
<name>A0A6J4U486_9BACT</name>
<dbReference type="EMBL" id="CADCWG010000052">
    <property type="protein sequence ID" value="CAA9540541.1"/>
    <property type="molecule type" value="Genomic_DNA"/>
</dbReference>
<dbReference type="InterPro" id="IPR015421">
    <property type="entry name" value="PyrdxlP-dep_Trfase_major"/>
</dbReference>